<evidence type="ECO:0000313" key="2">
    <source>
        <dbReference type="Proteomes" id="UP000555103"/>
    </source>
</evidence>
<sequence length="61" mass="7143">MRTFIVTFRVEGEIHNLEFSDNIHNEKVREANAKVWINDYVKNQLGKKGVIFQIISINPVE</sequence>
<accession>A0A840D0S8</accession>
<dbReference type="RefSeq" id="WP_183309034.1">
    <property type="nucleotide sequence ID" value="NZ_JACIEP010000025.1"/>
</dbReference>
<name>A0A840D0S8_9BACT</name>
<organism evidence="1 2">
    <name type="scientific">Dysgonomonas hofstadii</name>
    <dbReference type="NCBI Taxonomy" id="637886"/>
    <lineage>
        <taxon>Bacteria</taxon>
        <taxon>Pseudomonadati</taxon>
        <taxon>Bacteroidota</taxon>
        <taxon>Bacteroidia</taxon>
        <taxon>Bacteroidales</taxon>
        <taxon>Dysgonomonadaceae</taxon>
        <taxon>Dysgonomonas</taxon>
    </lineage>
</organism>
<evidence type="ECO:0000313" key="1">
    <source>
        <dbReference type="EMBL" id="MBB4038232.1"/>
    </source>
</evidence>
<dbReference type="AlphaFoldDB" id="A0A840D0S8"/>
<comment type="caution">
    <text evidence="1">The sequence shown here is derived from an EMBL/GenBank/DDBJ whole genome shotgun (WGS) entry which is preliminary data.</text>
</comment>
<proteinExistence type="predicted"/>
<keyword evidence="2" id="KW-1185">Reference proteome</keyword>
<dbReference type="Proteomes" id="UP000555103">
    <property type="component" value="Unassembled WGS sequence"/>
</dbReference>
<gene>
    <name evidence="1" type="ORF">GGR21_004164</name>
</gene>
<protein>
    <submittedName>
        <fullName evidence="1">Uncharacterized protein</fullName>
    </submittedName>
</protein>
<dbReference type="EMBL" id="JACIEP010000025">
    <property type="protein sequence ID" value="MBB4038232.1"/>
    <property type="molecule type" value="Genomic_DNA"/>
</dbReference>
<reference evidence="1 2" key="1">
    <citation type="submission" date="2020-08" db="EMBL/GenBank/DDBJ databases">
        <title>Genomic Encyclopedia of Type Strains, Phase IV (KMG-IV): sequencing the most valuable type-strain genomes for metagenomic binning, comparative biology and taxonomic classification.</title>
        <authorList>
            <person name="Goeker M."/>
        </authorList>
    </citation>
    <scope>NUCLEOTIDE SEQUENCE [LARGE SCALE GENOMIC DNA]</scope>
    <source>
        <strain evidence="1 2">DSM 104969</strain>
    </source>
</reference>